<protein>
    <submittedName>
        <fullName evidence="1">Uncharacterized protein</fullName>
    </submittedName>
</protein>
<keyword evidence="2" id="KW-1185">Reference proteome</keyword>
<gene>
    <name evidence="1" type="ORF">ACFSJT_17345</name>
</gene>
<accession>A0ABW5B353</accession>
<organism evidence="1 2">
    <name type="scientific">Aquimarina celericrescens</name>
    <dbReference type="NCBI Taxonomy" id="1964542"/>
    <lineage>
        <taxon>Bacteria</taxon>
        <taxon>Pseudomonadati</taxon>
        <taxon>Bacteroidota</taxon>
        <taxon>Flavobacteriia</taxon>
        <taxon>Flavobacteriales</taxon>
        <taxon>Flavobacteriaceae</taxon>
        <taxon>Aquimarina</taxon>
    </lineage>
</organism>
<dbReference type="RefSeq" id="WP_378321606.1">
    <property type="nucleotide sequence ID" value="NZ_JBHUHY010000017.1"/>
</dbReference>
<dbReference type="Proteomes" id="UP001597344">
    <property type="component" value="Unassembled WGS sequence"/>
</dbReference>
<sequence>MSAKINRKLIQKHQIDIGMFYFYENFIVAEIKENVILNFESGRELFQLASEYYKGILPYIYISNRINSYSINPTEHYKLENIFSIL</sequence>
<proteinExistence type="predicted"/>
<evidence type="ECO:0000313" key="2">
    <source>
        <dbReference type="Proteomes" id="UP001597344"/>
    </source>
</evidence>
<evidence type="ECO:0000313" key="1">
    <source>
        <dbReference type="EMBL" id="MFD2188576.1"/>
    </source>
</evidence>
<reference evidence="2" key="1">
    <citation type="journal article" date="2019" name="Int. J. Syst. Evol. Microbiol.">
        <title>The Global Catalogue of Microorganisms (GCM) 10K type strain sequencing project: providing services to taxonomists for standard genome sequencing and annotation.</title>
        <authorList>
            <consortium name="The Broad Institute Genomics Platform"/>
            <consortium name="The Broad Institute Genome Sequencing Center for Infectious Disease"/>
            <person name="Wu L."/>
            <person name="Ma J."/>
        </authorList>
    </citation>
    <scope>NUCLEOTIDE SEQUENCE [LARGE SCALE GENOMIC DNA]</scope>
    <source>
        <strain evidence="2">DT92</strain>
    </source>
</reference>
<name>A0ABW5B353_9FLAO</name>
<comment type="caution">
    <text evidence="1">The sequence shown here is derived from an EMBL/GenBank/DDBJ whole genome shotgun (WGS) entry which is preliminary data.</text>
</comment>
<dbReference type="EMBL" id="JBHUHY010000017">
    <property type="protein sequence ID" value="MFD2188576.1"/>
    <property type="molecule type" value="Genomic_DNA"/>
</dbReference>